<accession>A0A1B2J543</accession>
<dbReference type="Pfam" id="PF12937">
    <property type="entry name" value="F-box-like"/>
    <property type="match status" value="1"/>
</dbReference>
<proteinExistence type="predicted"/>
<organism evidence="2 3">
    <name type="scientific">Komagataella pastoris</name>
    <name type="common">Yeast</name>
    <name type="synonym">Pichia pastoris</name>
    <dbReference type="NCBI Taxonomy" id="4922"/>
    <lineage>
        <taxon>Eukaryota</taxon>
        <taxon>Fungi</taxon>
        <taxon>Dikarya</taxon>
        <taxon>Ascomycota</taxon>
        <taxon>Saccharomycotina</taxon>
        <taxon>Pichiomycetes</taxon>
        <taxon>Pichiales</taxon>
        <taxon>Pichiaceae</taxon>
        <taxon>Komagataella</taxon>
    </lineage>
</organism>
<dbReference type="EMBL" id="CP014584">
    <property type="protein sequence ID" value="ANZ73104.1"/>
    <property type="molecule type" value="Genomic_DNA"/>
</dbReference>
<dbReference type="SUPFAM" id="SSF81383">
    <property type="entry name" value="F-box domain"/>
    <property type="match status" value="1"/>
</dbReference>
<keyword evidence="3" id="KW-1185">Reference proteome</keyword>
<dbReference type="PROSITE" id="PS50181">
    <property type="entry name" value="FBOX"/>
    <property type="match status" value="1"/>
</dbReference>
<evidence type="ECO:0000313" key="2">
    <source>
        <dbReference type="EMBL" id="ANZ73104.1"/>
    </source>
</evidence>
<sequence length="467" mass="54123">MKKLQLMGLKKKFSKKVPKEPFVYPEIHLVRLPDEILTLIFKNLDKKTLCALSQTDKRLHPVSQKALYRNIRVSSTLKLLQLCRTLDRNSVEQKPWLYAIDSLQLDIDIENNVNEFISVSIGKLGYSSSIKSTNYKDLLNTFNLYKNLMTHLLSLNSISLTQVSPRLNIPIECSLYYKVNDGIECPTNYTYDDLRRDSIKTVRLESQDGISIPLRSHLLWSFGLIKELNLRNMNIDEESLVDTRYLVDAASGEWIIDPINQITQSISGFPINDSVTKRKKSYQSPIKKLTLNATTISSSALHFLRNYFYNVTELCLLNTKNLHDLASITYFPNVNALTIDLDSKIFWNFLNDFPVQFDSFFSVLCSFQKLQTITFVNVKFFNLSLIPREPVNELDYNSYKVSIYRLFMHLGHIENVNFLLTTPKRITANTRYPLFVNRDWLSILWPFVDTGCKVSIKFDEGSYEFEG</sequence>
<name>A0A1B2J543_PICPA</name>
<dbReference type="InterPro" id="IPR001810">
    <property type="entry name" value="F-box_dom"/>
</dbReference>
<dbReference type="AlphaFoldDB" id="A0A1B2J543"/>
<evidence type="ECO:0000313" key="3">
    <source>
        <dbReference type="Proteomes" id="UP000094565"/>
    </source>
</evidence>
<evidence type="ECO:0000259" key="1">
    <source>
        <dbReference type="PROSITE" id="PS50181"/>
    </source>
</evidence>
<dbReference type="InterPro" id="IPR036047">
    <property type="entry name" value="F-box-like_dom_sf"/>
</dbReference>
<dbReference type="Gene3D" id="1.20.1280.50">
    <property type="match status" value="1"/>
</dbReference>
<gene>
    <name evidence="2" type="ORF">ATY40_BA7500183</name>
</gene>
<dbReference type="Proteomes" id="UP000094565">
    <property type="component" value="Chromosome 1"/>
</dbReference>
<reference evidence="2 3" key="1">
    <citation type="submission" date="2016-02" db="EMBL/GenBank/DDBJ databases">
        <title>Comparative genomic and transcriptomic foundation for Pichia pastoris.</title>
        <authorList>
            <person name="Love K.R."/>
            <person name="Shah K.A."/>
            <person name="Whittaker C.A."/>
            <person name="Wu J."/>
            <person name="Bartlett M.C."/>
            <person name="Ma D."/>
            <person name="Leeson R.L."/>
            <person name="Priest M."/>
            <person name="Young S.K."/>
            <person name="Love J.C."/>
        </authorList>
    </citation>
    <scope>NUCLEOTIDE SEQUENCE [LARGE SCALE GENOMIC DNA]</scope>
    <source>
        <strain evidence="2 3">ATCC 28485</strain>
    </source>
</reference>
<dbReference type="OrthoDB" id="4032719at2759"/>
<protein>
    <submittedName>
        <fullName evidence="2">BA75_00183T0</fullName>
    </submittedName>
</protein>
<feature type="domain" description="F-box" evidence="1">
    <location>
        <begin position="26"/>
        <end position="71"/>
    </location>
</feature>